<evidence type="ECO:0000313" key="3">
    <source>
        <dbReference type="Proteomes" id="UP000886523"/>
    </source>
</evidence>
<feature type="domain" description="Cwf19-like C-terminal" evidence="1">
    <location>
        <begin position="447"/>
        <end position="578"/>
    </location>
</feature>
<dbReference type="Proteomes" id="UP000886523">
    <property type="component" value="Unassembled WGS sequence"/>
</dbReference>
<dbReference type="InterPro" id="IPR040194">
    <property type="entry name" value="Cwf19-like"/>
</dbReference>
<protein>
    <recommendedName>
        <fullName evidence="1">Cwf19-like C-terminal domain-containing protein</fullName>
    </recommendedName>
</protein>
<dbReference type="AlphaFoldDB" id="A0A9P6B9X5"/>
<dbReference type="SUPFAM" id="SSF54197">
    <property type="entry name" value="HIT-like"/>
    <property type="match status" value="1"/>
</dbReference>
<dbReference type="Pfam" id="PF04677">
    <property type="entry name" value="CwfJ_C_1"/>
    <property type="match status" value="1"/>
</dbReference>
<keyword evidence="3" id="KW-1185">Reference proteome</keyword>
<accession>A0A9P6B9X5</accession>
<gene>
    <name evidence="2" type="ORF">BS47DRAFT_1370535</name>
</gene>
<dbReference type="EMBL" id="MU128914">
    <property type="protein sequence ID" value="KAF9519987.1"/>
    <property type="molecule type" value="Genomic_DNA"/>
</dbReference>
<comment type="caution">
    <text evidence="2">The sequence shown here is derived from an EMBL/GenBank/DDBJ whole genome shotgun (WGS) entry which is preliminary data.</text>
</comment>
<dbReference type="Gene3D" id="3.30.428.10">
    <property type="entry name" value="HIT-like"/>
    <property type="match status" value="1"/>
</dbReference>
<dbReference type="InterPro" id="IPR006768">
    <property type="entry name" value="Cwf19-like_C_dom-1"/>
</dbReference>
<dbReference type="GO" id="GO:0000398">
    <property type="term" value="P:mRNA splicing, via spliceosome"/>
    <property type="evidence" value="ECO:0007669"/>
    <property type="project" value="TreeGrafter"/>
</dbReference>
<name>A0A9P6B9X5_9AGAM</name>
<dbReference type="PANTHER" id="PTHR12072:SF4">
    <property type="entry name" value="CWF19-LIKE PROTEIN 1"/>
    <property type="match status" value="1"/>
</dbReference>
<dbReference type="PANTHER" id="PTHR12072">
    <property type="entry name" value="CWF19, CELL CYCLE CONTROL PROTEIN"/>
    <property type="match status" value="1"/>
</dbReference>
<reference evidence="2" key="1">
    <citation type="journal article" date="2020" name="Nat. Commun.">
        <title>Large-scale genome sequencing of mycorrhizal fungi provides insights into the early evolution of symbiotic traits.</title>
        <authorList>
            <person name="Miyauchi S."/>
            <person name="Kiss E."/>
            <person name="Kuo A."/>
            <person name="Drula E."/>
            <person name="Kohler A."/>
            <person name="Sanchez-Garcia M."/>
            <person name="Morin E."/>
            <person name="Andreopoulos B."/>
            <person name="Barry K.W."/>
            <person name="Bonito G."/>
            <person name="Buee M."/>
            <person name="Carver A."/>
            <person name="Chen C."/>
            <person name="Cichocki N."/>
            <person name="Clum A."/>
            <person name="Culley D."/>
            <person name="Crous P.W."/>
            <person name="Fauchery L."/>
            <person name="Girlanda M."/>
            <person name="Hayes R.D."/>
            <person name="Keri Z."/>
            <person name="LaButti K."/>
            <person name="Lipzen A."/>
            <person name="Lombard V."/>
            <person name="Magnuson J."/>
            <person name="Maillard F."/>
            <person name="Murat C."/>
            <person name="Nolan M."/>
            <person name="Ohm R.A."/>
            <person name="Pangilinan J."/>
            <person name="Pereira M.F."/>
            <person name="Perotto S."/>
            <person name="Peter M."/>
            <person name="Pfister S."/>
            <person name="Riley R."/>
            <person name="Sitrit Y."/>
            <person name="Stielow J.B."/>
            <person name="Szollosi G."/>
            <person name="Zifcakova L."/>
            <person name="Stursova M."/>
            <person name="Spatafora J.W."/>
            <person name="Tedersoo L."/>
            <person name="Vaario L.M."/>
            <person name="Yamada A."/>
            <person name="Yan M."/>
            <person name="Wang P."/>
            <person name="Xu J."/>
            <person name="Bruns T."/>
            <person name="Baldrian P."/>
            <person name="Vilgalys R."/>
            <person name="Dunand C."/>
            <person name="Henrissat B."/>
            <person name="Grigoriev I.V."/>
            <person name="Hibbett D."/>
            <person name="Nagy L.G."/>
            <person name="Martin F.M."/>
        </authorList>
    </citation>
    <scope>NUCLEOTIDE SEQUENCE</scope>
    <source>
        <strain evidence="2">UP504</strain>
    </source>
</reference>
<evidence type="ECO:0000313" key="2">
    <source>
        <dbReference type="EMBL" id="KAF9519987.1"/>
    </source>
</evidence>
<dbReference type="GO" id="GO:0071014">
    <property type="term" value="C:post-mRNA release spliceosomal complex"/>
    <property type="evidence" value="ECO:0007669"/>
    <property type="project" value="TreeGrafter"/>
</dbReference>
<dbReference type="GO" id="GO:0061632">
    <property type="term" value="F:RNA lariat debranching enzyme activator activity"/>
    <property type="evidence" value="ECO:0007669"/>
    <property type="project" value="TreeGrafter"/>
</dbReference>
<dbReference type="CDD" id="cd07380">
    <property type="entry name" value="MPP_CWF19_N"/>
    <property type="match status" value="1"/>
</dbReference>
<dbReference type="OrthoDB" id="444325at2759"/>
<dbReference type="InterPro" id="IPR036265">
    <property type="entry name" value="HIT-like_sf"/>
</dbReference>
<sequence length="655" mass="70737">MIVMEYSAHTVGWGKLWSLPAANHPNVFDTAKSWVGPVQSFALDIGVDNLTVSLTVGSALGSFSSLFSKVKAIDAKHGRFELLLCAGDFFGLPSEEGDDSELDLLLEGKLDVPISTYIMQGLYPIPSKVLAKTSQNGGEVCPNVFLLGKTSIVTTSQRLTIASFGGCYNPDTFQAGEGAEAFDLSFPSFNSTNLASFLSSSSLPSIATSAEPSLSMAKTSTSTSQIDILLTNDWPSSITRLSKTSPPVPEGSWAAPPLDDVVKACRPRYHFAAAGGSPPIFWEREPFIWEAGQITRFVGLGAFGDPIGVPAGGKKPRWFYAVSIAPLTTSSPPLPRPTNATSCPFPMISTRGEKRAIDNDDDAGGNFIFGDQREPTAHPPEGYVCRKCQSTEVRRLISPISRHYIGDCPERNATGDTGGKKPPPGYVCRACANCPNVKERPRPGSVKEISPDECWFCLSNPRLTKHLIVSIGTEVYVTLPKGQLPPTDDTSPSPTSVPGGGHLLIIPISHYPTFSSIPPDLAPPIVSEVDTYKNALRTLYAVHGAVPVFFEVSRLTGKGGHAHVQVVPVPETKQDGVEGAFRAYGGQQVVWEEDPLKALTDAAGGKMNYFRVDLPDGRKMVHIIRPGKMFNLQFGRQKEEERRDALAFKNVFLRV</sequence>
<proteinExistence type="predicted"/>
<organism evidence="2 3">
    <name type="scientific">Hydnum rufescens UP504</name>
    <dbReference type="NCBI Taxonomy" id="1448309"/>
    <lineage>
        <taxon>Eukaryota</taxon>
        <taxon>Fungi</taxon>
        <taxon>Dikarya</taxon>
        <taxon>Basidiomycota</taxon>
        <taxon>Agaricomycotina</taxon>
        <taxon>Agaricomycetes</taxon>
        <taxon>Cantharellales</taxon>
        <taxon>Hydnaceae</taxon>
        <taxon>Hydnum</taxon>
    </lineage>
</organism>
<evidence type="ECO:0000259" key="1">
    <source>
        <dbReference type="Pfam" id="PF04677"/>
    </source>
</evidence>